<evidence type="ECO:0000256" key="4">
    <source>
        <dbReference type="ARBA" id="ARBA00022989"/>
    </source>
</evidence>
<dbReference type="AlphaFoldDB" id="A0A3Q8IGN8"/>
<evidence type="ECO:0000256" key="3">
    <source>
        <dbReference type="ARBA" id="ARBA00022692"/>
    </source>
</evidence>
<evidence type="ECO:0000313" key="9">
    <source>
        <dbReference type="Proteomes" id="UP000274082"/>
    </source>
</evidence>
<comment type="similarity">
    <text evidence="2">Belongs to the peroxisomal membrane protein PXMP2/4 family.</text>
</comment>
<feature type="transmembrane region" description="Helical" evidence="7">
    <location>
        <begin position="123"/>
        <end position="141"/>
    </location>
</feature>
<evidence type="ECO:0000256" key="1">
    <source>
        <dbReference type="ARBA" id="ARBA00004141"/>
    </source>
</evidence>
<evidence type="ECO:0000256" key="5">
    <source>
        <dbReference type="ARBA" id="ARBA00023136"/>
    </source>
</evidence>
<dbReference type="OrthoDB" id="278158at2759"/>
<dbReference type="VEuPathDB" id="TriTrypDB:LdCL_330007800"/>
<keyword evidence="3 7" id="KW-0812">Transmembrane</keyword>
<dbReference type="InterPro" id="IPR007248">
    <property type="entry name" value="Mpv17_PMP22"/>
</dbReference>
<dbReference type="Pfam" id="PF04117">
    <property type="entry name" value="Mpv17_PMP22"/>
    <property type="match status" value="1"/>
</dbReference>
<reference evidence="8 9" key="1">
    <citation type="journal article" date="2018" name="Sci. Rep.">
        <title>A complete Leishmania donovani reference genome identifies novel genetic variations associated with virulence.</title>
        <authorList>
            <person name="Lypaczewski P."/>
            <person name="Hoshizaki J."/>
            <person name="Zhang W.-W."/>
            <person name="McCall L.-I."/>
            <person name="Torcivia-Rodriguez J."/>
            <person name="Simonyan V."/>
            <person name="Kaur A."/>
            <person name="Dewar K."/>
            <person name="Matlashewski G."/>
        </authorList>
    </citation>
    <scope>NUCLEOTIDE SEQUENCE [LARGE SCALE GENOMIC DNA]</scope>
    <source>
        <strain evidence="8 9">LdCL</strain>
    </source>
</reference>
<feature type="compositionally biased region" description="Low complexity" evidence="6">
    <location>
        <begin position="100"/>
        <end position="109"/>
    </location>
</feature>
<evidence type="ECO:0000313" key="8">
    <source>
        <dbReference type="EMBL" id="AYU81994.1"/>
    </source>
</evidence>
<dbReference type="PANTHER" id="PTHR11266:SF17">
    <property type="entry name" value="PROTEIN MPV17"/>
    <property type="match status" value="1"/>
</dbReference>
<evidence type="ECO:0000256" key="2">
    <source>
        <dbReference type="ARBA" id="ARBA00006824"/>
    </source>
</evidence>
<keyword evidence="4 7" id="KW-1133">Transmembrane helix</keyword>
<protein>
    <submittedName>
        <fullName evidence="8">Mpv17 / PMP22 family, putative</fullName>
    </submittedName>
</protein>
<organism evidence="8 9">
    <name type="scientific">Leishmania donovani</name>
    <dbReference type="NCBI Taxonomy" id="5661"/>
    <lineage>
        <taxon>Eukaryota</taxon>
        <taxon>Discoba</taxon>
        <taxon>Euglenozoa</taxon>
        <taxon>Kinetoplastea</taxon>
        <taxon>Metakinetoplastina</taxon>
        <taxon>Trypanosomatida</taxon>
        <taxon>Trypanosomatidae</taxon>
        <taxon>Leishmaniinae</taxon>
        <taxon>Leishmania</taxon>
    </lineage>
</organism>
<name>A0A3Q8IGN8_LEIDO</name>
<dbReference type="Proteomes" id="UP000274082">
    <property type="component" value="Chromosome 33"/>
</dbReference>
<dbReference type="VEuPathDB" id="TriTrypDB:LdBPK_330290.1"/>
<dbReference type="EMBL" id="CP029532">
    <property type="protein sequence ID" value="AYU81994.1"/>
    <property type="molecule type" value="Genomic_DNA"/>
</dbReference>
<accession>A0A3Q8IGN8</accession>
<dbReference type="PANTHER" id="PTHR11266">
    <property type="entry name" value="PEROXISOMAL MEMBRANE PROTEIN 2, PXMP2 MPV17"/>
    <property type="match status" value="1"/>
</dbReference>
<comment type="subcellular location">
    <subcellularLocation>
        <location evidence="1">Membrane</location>
        <topology evidence="1">Multi-pass membrane protein</topology>
    </subcellularLocation>
</comment>
<sequence>MKFILHSLSYYLKEYPLRTNMALSTTIGFCGDVVCQTIYEPWLQSRPPLTRERLPNESQNSPFLITVQSPFLCARQRWRACQADRGTAVPSPADGATKNASPPASSSAAGGNTTILLDLRRSMIFCSFTFLFGVPYFLWVYRHLDRLINPAAITKRRAIGKGFLSYIAAQLTSPIYLTYVTAMDHFFIYRDGRDGRRRVMAIPMNTVPKAQEHVVVAGDDDAGMTDAQKGTGRFRFVFSPFRNTISELDQTTIHKMGYYYRIVDNHNFNFHEYFTCVSVDVRRKLIYDFPDIMKYALAFWSLNWLPMFYYIPGHFRLAYSSGVQVVWSGIMSYILHRSKKVDGEDASMKQPLHTL</sequence>
<evidence type="ECO:0000256" key="6">
    <source>
        <dbReference type="SAM" id="MobiDB-lite"/>
    </source>
</evidence>
<gene>
    <name evidence="8" type="ORF">LdCL_330007800</name>
</gene>
<keyword evidence="5 7" id="KW-0472">Membrane</keyword>
<feature type="region of interest" description="Disordered" evidence="6">
    <location>
        <begin position="85"/>
        <end position="109"/>
    </location>
</feature>
<evidence type="ECO:0000256" key="7">
    <source>
        <dbReference type="SAM" id="Phobius"/>
    </source>
</evidence>
<proteinExistence type="inferred from homology"/>
<dbReference type="GO" id="GO:0016020">
    <property type="term" value="C:membrane"/>
    <property type="evidence" value="ECO:0007669"/>
    <property type="project" value="UniProtKB-SubCell"/>
</dbReference>
<dbReference type="GO" id="GO:0005737">
    <property type="term" value="C:cytoplasm"/>
    <property type="evidence" value="ECO:0007669"/>
    <property type="project" value="TreeGrafter"/>
</dbReference>
<dbReference type="VEuPathDB" id="TriTrypDB:LDHU3_33.0340"/>
<feature type="transmembrane region" description="Helical" evidence="7">
    <location>
        <begin position="163"/>
        <end position="188"/>
    </location>
</feature>
<keyword evidence="9" id="KW-1185">Reference proteome</keyword>